<evidence type="ECO:0000313" key="1">
    <source>
        <dbReference type="EMBL" id="ESP01270.1"/>
    </source>
</evidence>
<dbReference type="GeneID" id="20237367"/>
<dbReference type="Proteomes" id="UP000030746">
    <property type="component" value="Unassembled WGS sequence"/>
</dbReference>
<dbReference type="AlphaFoldDB" id="V4CGP7"/>
<gene>
    <name evidence="1" type="ORF">LOTGIDRAFT_157446</name>
</gene>
<dbReference type="EMBL" id="KB200521">
    <property type="protein sequence ID" value="ESP01270.1"/>
    <property type="molecule type" value="Genomic_DNA"/>
</dbReference>
<dbReference type="OrthoDB" id="10657845at2759"/>
<protein>
    <submittedName>
        <fullName evidence="1">Uncharacterized protein</fullName>
    </submittedName>
</protein>
<proteinExistence type="predicted"/>
<evidence type="ECO:0000313" key="2">
    <source>
        <dbReference type="Proteomes" id="UP000030746"/>
    </source>
</evidence>
<dbReference type="HOGENOM" id="CLU_1262817_0_0_1"/>
<accession>V4CGP7</accession>
<sequence>MDTEKERKGKNRRSTTGDKSRFELVDGAYEKSKKKSLRWADKSVKEVLTYKKNILDIVPSGFPKKKYVKDESAKVSLMEYYEDEIAGEKVIINKQLLYSTDDDKDITIIIRDYITPENFLKNVEYYRQVNKARETYMRAAAVAGDCLQRGEVEGDRDGWLLYLDKCQTDKKKWHKMCEMSHLLREKEVRYEVKKIGIFARIWKRCVEECLDIFPCCFPP</sequence>
<organism evidence="1 2">
    <name type="scientific">Lottia gigantea</name>
    <name type="common">Giant owl limpet</name>
    <dbReference type="NCBI Taxonomy" id="225164"/>
    <lineage>
        <taxon>Eukaryota</taxon>
        <taxon>Metazoa</taxon>
        <taxon>Spiralia</taxon>
        <taxon>Lophotrochozoa</taxon>
        <taxon>Mollusca</taxon>
        <taxon>Gastropoda</taxon>
        <taxon>Patellogastropoda</taxon>
        <taxon>Lottioidea</taxon>
        <taxon>Lottiidae</taxon>
        <taxon>Lottia</taxon>
    </lineage>
</organism>
<reference evidence="1 2" key="1">
    <citation type="journal article" date="2013" name="Nature">
        <title>Insights into bilaterian evolution from three spiralian genomes.</title>
        <authorList>
            <person name="Simakov O."/>
            <person name="Marletaz F."/>
            <person name="Cho S.J."/>
            <person name="Edsinger-Gonzales E."/>
            <person name="Havlak P."/>
            <person name="Hellsten U."/>
            <person name="Kuo D.H."/>
            <person name="Larsson T."/>
            <person name="Lv J."/>
            <person name="Arendt D."/>
            <person name="Savage R."/>
            <person name="Osoegawa K."/>
            <person name="de Jong P."/>
            <person name="Grimwood J."/>
            <person name="Chapman J.A."/>
            <person name="Shapiro H."/>
            <person name="Aerts A."/>
            <person name="Otillar R.P."/>
            <person name="Terry A.Y."/>
            <person name="Boore J.L."/>
            <person name="Grigoriev I.V."/>
            <person name="Lindberg D.R."/>
            <person name="Seaver E.C."/>
            <person name="Weisblat D.A."/>
            <person name="Putnam N.H."/>
            <person name="Rokhsar D.S."/>
        </authorList>
    </citation>
    <scope>NUCLEOTIDE SEQUENCE [LARGE SCALE GENOMIC DNA]</scope>
</reference>
<keyword evidence="2" id="KW-1185">Reference proteome</keyword>
<dbReference type="KEGG" id="lgi:LOTGIDRAFT_157446"/>
<dbReference type="RefSeq" id="XP_009047904.1">
    <property type="nucleotide sequence ID" value="XM_009049656.1"/>
</dbReference>
<dbReference type="CTD" id="20237367"/>
<name>V4CGP7_LOTGI</name>